<evidence type="ECO:0000313" key="2">
    <source>
        <dbReference type="Proteomes" id="UP000054047"/>
    </source>
</evidence>
<dbReference type="AlphaFoldDB" id="A0A0C2DVY4"/>
<organism evidence="1 2">
    <name type="scientific">Ancylostoma duodenale</name>
    <dbReference type="NCBI Taxonomy" id="51022"/>
    <lineage>
        <taxon>Eukaryota</taxon>
        <taxon>Metazoa</taxon>
        <taxon>Ecdysozoa</taxon>
        <taxon>Nematoda</taxon>
        <taxon>Chromadorea</taxon>
        <taxon>Rhabditida</taxon>
        <taxon>Rhabditina</taxon>
        <taxon>Rhabditomorpha</taxon>
        <taxon>Strongyloidea</taxon>
        <taxon>Ancylostomatidae</taxon>
        <taxon>Ancylostomatinae</taxon>
        <taxon>Ancylostoma</taxon>
    </lineage>
</organism>
<name>A0A0C2DVY4_9BILA</name>
<accession>A0A0C2DVY4</accession>
<dbReference type="EMBL" id="KN726857">
    <property type="protein sequence ID" value="KIH67047.1"/>
    <property type="molecule type" value="Genomic_DNA"/>
</dbReference>
<sequence>MAMILQRVEHLNTVAFGTFYYNRTLQNHLVNRSSP</sequence>
<evidence type="ECO:0000313" key="1">
    <source>
        <dbReference type="EMBL" id="KIH67047.1"/>
    </source>
</evidence>
<gene>
    <name evidence="1" type="ORF">ANCDUO_02627</name>
</gene>
<keyword evidence="2" id="KW-1185">Reference proteome</keyword>
<proteinExistence type="predicted"/>
<protein>
    <submittedName>
        <fullName evidence="1">Uncharacterized protein</fullName>
    </submittedName>
</protein>
<reference evidence="1 2" key="1">
    <citation type="submission" date="2013-12" db="EMBL/GenBank/DDBJ databases">
        <title>Draft genome of the parsitic nematode Ancylostoma duodenale.</title>
        <authorList>
            <person name="Mitreva M."/>
        </authorList>
    </citation>
    <scope>NUCLEOTIDE SEQUENCE [LARGE SCALE GENOMIC DNA]</scope>
    <source>
        <strain evidence="1 2">Zhejiang</strain>
    </source>
</reference>
<dbReference type="Proteomes" id="UP000054047">
    <property type="component" value="Unassembled WGS sequence"/>
</dbReference>